<accession>A0A0G2GEX6</accession>
<evidence type="ECO:0000313" key="1">
    <source>
        <dbReference type="EMBL" id="KKY15575.1"/>
    </source>
</evidence>
<reference evidence="1 2" key="1">
    <citation type="submission" date="2015-03" db="EMBL/GenBank/DDBJ databases">
        <authorList>
            <person name="Morales-Cruz A."/>
            <person name="Amrine K.C."/>
            <person name="Cantu D."/>
        </authorList>
    </citation>
    <scope>NUCLEOTIDE SEQUENCE [LARGE SCALE GENOMIC DNA]</scope>
    <source>
        <strain evidence="1">DS831</strain>
    </source>
</reference>
<organism evidence="1 2">
    <name type="scientific">Diplodia seriata</name>
    <dbReference type="NCBI Taxonomy" id="420778"/>
    <lineage>
        <taxon>Eukaryota</taxon>
        <taxon>Fungi</taxon>
        <taxon>Dikarya</taxon>
        <taxon>Ascomycota</taxon>
        <taxon>Pezizomycotina</taxon>
        <taxon>Dothideomycetes</taxon>
        <taxon>Dothideomycetes incertae sedis</taxon>
        <taxon>Botryosphaeriales</taxon>
        <taxon>Botryosphaeriaceae</taxon>
        <taxon>Diplodia</taxon>
    </lineage>
</organism>
<gene>
    <name evidence="1" type="ORF">UCDDS831_g07540</name>
</gene>
<dbReference type="Proteomes" id="UP000034182">
    <property type="component" value="Unassembled WGS sequence"/>
</dbReference>
<sequence>MEPVMATSLPPPAAHSSCPVHCYEHRTFFVLASRQDLERRNDDTCAICRGRYDLNQIDKAFGKSVLDRHCMMSKMMMPVPINSNINPLSVPAVGAATVCAATVSATSNTQGKALYKVAIRHTLMSEKRFFILAVPFTAVLVEALIMATSLDQPISHLSETVGSYDSPEVLAYKARRQITGHTPDKPRDFVHPEVAFRRLAKAYSHKKLQGTCLNEQRRYESFIKNAT</sequence>
<name>A0A0G2GEX6_9PEZI</name>
<reference evidence="1 2" key="2">
    <citation type="submission" date="2015-05" db="EMBL/GenBank/DDBJ databases">
        <title>Distinctive expansion of gene families associated with plant cell wall degradation and secondary metabolism in the genomes of grapevine trunk pathogens.</title>
        <authorList>
            <person name="Lawrence D.P."/>
            <person name="Travadon R."/>
            <person name="Rolshausen P.E."/>
            <person name="Baumgartner K."/>
        </authorList>
    </citation>
    <scope>NUCLEOTIDE SEQUENCE [LARGE SCALE GENOMIC DNA]</scope>
    <source>
        <strain evidence="1">DS831</strain>
    </source>
</reference>
<comment type="caution">
    <text evidence="1">The sequence shown here is derived from an EMBL/GenBank/DDBJ whole genome shotgun (WGS) entry which is preliminary data.</text>
</comment>
<protein>
    <submittedName>
        <fullName evidence="1">Uncharacterized protein</fullName>
    </submittedName>
</protein>
<evidence type="ECO:0000313" key="2">
    <source>
        <dbReference type="Proteomes" id="UP000034182"/>
    </source>
</evidence>
<proteinExistence type="predicted"/>
<dbReference type="AlphaFoldDB" id="A0A0G2GEX6"/>
<dbReference type="EMBL" id="LAQI01000190">
    <property type="protein sequence ID" value="KKY15575.1"/>
    <property type="molecule type" value="Genomic_DNA"/>
</dbReference>